<dbReference type="Gene3D" id="3.40.50.2000">
    <property type="entry name" value="Glycogen Phosphorylase B"/>
    <property type="match status" value="2"/>
</dbReference>
<name>L8JTI9_9BACT</name>
<dbReference type="Pfam" id="PF13439">
    <property type="entry name" value="Glyco_transf_4"/>
    <property type="match status" value="1"/>
</dbReference>
<dbReference type="CDD" id="cd03809">
    <property type="entry name" value="GT4_MtfB-like"/>
    <property type="match status" value="1"/>
</dbReference>
<dbReference type="GO" id="GO:0016757">
    <property type="term" value="F:glycosyltransferase activity"/>
    <property type="evidence" value="ECO:0007669"/>
    <property type="project" value="InterPro"/>
</dbReference>
<evidence type="ECO:0000259" key="2">
    <source>
        <dbReference type="Pfam" id="PF00534"/>
    </source>
</evidence>
<dbReference type="SUPFAM" id="SSF53756">
    <property type="entry name" value="UDP-Glycosyltransferase/glycogen phosphorylase"/>
    <property type="match status" value="1"/>
</dbReference>
<evidence type="ECO:0000256" key="1">
    <source>
        <dbReference type="ARBA" id="ARBA00022679"/>
    </source>
</evidence>
<evidence type="ECO:0000313" key="4">
    <source>
        <dbReference type="EMBL" id="ELR72286.1"/>
    </source>
</evidence>
<dbReference type="AlphaFoldDB" id="L8JTI9"/>
<accession>L8JTI9</accession>
<dbReference type="OrthoDB" id="9801609at2"/>
<dbReference type="eggNOG" id="COG0438">
    <property type="taxonomic scope" value="Bacteria"/>
</dbReference>
<dbReference type="GO" id="GO:0009103">
    <property type="term" value="P:lipopolysaccharide biosynthetic process"/>
    <property type="evidence" value="ECO:0007669"/>
    <property type="project" value="TreeGrafter"/>
</dbReference>
<dbReference type="RefSeq" id="WP_009579140.1">
    <property type="nucleotide sequence ID" value="NZ_AMZN01000025.1"/>
</dbReference>
<sequence>MKKKIIVNALNLHGNFSGVHYYIKNLLEELDGMELPYEIAPLFSKECSINNYQNLRPIQVSFKSSYRSIRIFYENFHLPKYFESKAFNLYHSTSYVLPYKCRFPSLTTVHDLISLDYPDLCKTSTALYYGSVIKRSITNSLKIITVSKKVKADILERFDLPPDKVEVIPLGVSPKFRKVTDTMILDRVKKFYKLPERFILFTGNLEPKKNLVRLIKAFTLFKIKNANDYQLVIIGQKAWKYGKIFEAAKKSPFEKEIHFLGYVNEHDLPVLYSLAKLFVFPSIYEGFGLPALEALACETPTLVSSAGALPEITGNYCPIINPFSIEDISFKISSACEGKLPYDIKTAAHWASQFTWKESAIATANVYSQLL</sequence>
<dbReference type="Pfam" id="PF00534">
    <property type="entry name" value="Glycos_transf_1"/>
    <property type="match status" value="1"/>
</dbReference>
<dbReference type="Proteomes" id="UP000011135">
    <property type="component" value="Unassembled WGS sequence"/>
</dbReference>
<organism evidence="4 5">
    <name type="scientific">Fulvivirga imtechensis AK7</name>
    <dbReference type="NCBI Taxonomy" id="1237149"/>
    <lineage>
        <taxon>Bacteria</taxon>
        <taxon>Pseudomonadati</taxon>
        <taxon>Bacteroidota</taxon>
        <taxon>Cytophagia</taxon>
        <taxon>Cytophagales</taxon>
        <taxon>Fulvivirgaceae</taxon>
        <taxon>Fulvivirga</taxon>
    </lineage>
</organism>
<comment type="caution">
    <text evidence="4">The sequence shown here is derived from an EMBL/GenBank/DDBJ whole genome shotgun (WGS) entry which is preliminary data.</text>
</comment>
<feature type="domain" description="Glycosyltransferase subfamily 4-like N-terminal" evidence="3">
    <location>
        <begin position="17"/>
        <end position="174"/>
    </location>
</feature>
<dbReference type="PANTHER" id="PTHR46401">
    <property type="entry name" value="GLYCOSYLTRANSFERASE WBBK-RELATED"/>
    <property type="match status" value="1"/>
</dbReference>
<evidence type="ECO:0000313" key="5">
    <source>
        <dbReference type="Proteomes" id="UP000011135"/>
    </source>
</evidence>
<reference evidence="4 5" key="1">
    <citation type="submission" date="2012-12" db="EMBL/GenBank/DDBJ databases">
        <title>Genome assembly of Fulvivirga imtechensis AK7.</title>
        <authorList>
            <person name="Nupur N."/>
            <person name="Khatri I."/>
            <person name="Kumar R."/>
            <person name="Subramanian S."/>
            <person name="Pinnaka A."/>
        </authorList>
    </citation>
    <scope>NUCLEOTIDE SEQUENCE [LARGE SCALE GENOMIC DNA]</scope>
    <source>
        <strain evidence="4 5">AK7</strain>
    </source>
</reference>
<feature type="domain" description="Glycosyl transferase family 1" evidence="2">
    <location>
        <begin position="193"/>
        <end position="339"/>
    </location>
</feature>
<dbReference type="EMBL" id="AMZN01000025">
    <property type="protein sequence ID" value="ELR72286.1"/>
    <property type="molecule type" value="Genomic_DNA"/>
</dbReference>
<dbReference type="InterPro" id="IPR001296">
    <property type="entry name" value="Glyco_trans_1"/>
</dbReference>
<dbReference type="STRING" id="1237149.C900_01701"/>
<keyword evidence="1 4" id="KW-0808">Transferase</keyword>
<protein>
    <submittedName>
        <fullName evidence="4">Glycosyl transferase, group 1</fullName>
    </submittedName>
</protein>
<keyword evidence="5" id="KW-1185">Reference proteome</keyword>
<evidence type="ECO:0000259" key="3">
    <source>
        <dbReference type="Pfam" id="PF13439"/>
    </source>
</evidence>
<proteinExistence type="predicted"/>
<dbReference type="InterPro" id="IPR028098">
    <property type="entry name" value="Glyco_trans_4-like_N"/>
</dbReference>
<gene>
    <name evidence="4" type="ORF">C900_01701</name>
</gene>
<dbReference type="PANTHER" id="PTHR46401:SF2">
    <property type="entry name" value="GLYCOSYLTRANSFERASE WBBK-RELATED"/>
    <property type="match status" value="1"/>
</dbReference>